<evidence type="ECO:0000313" key="1">
    <source>
        <dbReference type="EMBL" id="KAI3778705.1"/>
    </source>
</evidence>
<reference evidence="2" key="1">
    <citation type="journal article" date="2022" name="Mol. Ecol. Resour.">
        <title>The genomes of chicory, endive, great burdock and yacon provide insights into Asteraceae palaeo-polyploidization history and plant inulin production.</title>
        <authorList>
            <person name="Fan W."/>
            <person name="Wang S."/>
            <person name="Wang H."/>
            <person name="Wang A."/>
            <person name="Jiang F."/>
            <person name="Liu H."/>
            <person name="Zhao H."/>
            <person name="Xu D."/>
            <person name="Zhang Y."/>
        </authorList>
    </citation>
    <scope>NUCLEOTIDE SEQUENCE [LARGE SCALE GENOMIC DNA]</scope>
    <source>
        <strain evidence="2">cv. Punajuju</strain>
    </source>
</reference>
<accession>A0ACB9G6L2</accession>
<evidence type="ECO:0000313" key="2">
    <source>
        <dbReference type="Proteomes" id="UP001055811"/>
    </source>
</evidence>
<gene>
    <name evidence="1" type="ORF">L2E82_08088</name>
</gene>
<dbReference type="EMBL" id="CM042010">
    <property type="protein sequence ID" value="KAI3778705.1"/>
    <property type="molecule type" value="Genomic_DNA"/>
</dbReference>
<sequence>MSTLSGDAQPEYSHFRSYSSGANSSSVNFTSPLIPSENHRTSTRATREGFISQLNSEQRTQCLSAMAECEVSEAVINNSCGKDDAPGEMKPWEQHSAVISIPRYDYKAPASFLHRSFSGFLVTCSIKREKSATKEAMSILNKYLGSINTFGSEQEKDPQNGILKKRKVVDETKDECTNDIQKKILEENTDENTERSDPLSLIKLTRSGLLLLTFSRDTCPDVVGILSNIMQSLESSSLKTPLWCHRILPIQTTCVLHEQNLSTLVSKLVADFINNEGKELGPPIKFAVGYNRRGIEETELKGGNGIMDRSKCFEIVAAAVKTIVTDSVVDLKCPDLTVLVELLPISGVPKGSPVVAVSVLPQNLIMTKPRLCVKSLIHDAKLKN</sequence>
<dbReference type="Proteomes" id="UP001055811">
    <property type="component" value="Linkage Group LG02"/>
</dbReference>
<keyword evidence="2" id="KW-1185">Reference proteome</keyword>
<organism evidence="1 2">
    <name type="scientific">Cichorium intybus</name>
    <name type="common">Chicory</name>
    <dbReference type="NCBI Taxonomy" id="13427"/>
    <lineage>
        <taxon>Eukaryota</taxon>
        <taxon>Viridiplantae</taxon>
        <taxon>Streptophyta</taxon>
        <taxon>Embryophyta</taxon>
        <taxon>Tracheophyta</taxon>
        <taxon>Spermatophyta</taxon>
        <taxon>Magnoliopsida</taxon>
        <taxon>eudicotyledons</taxon>
        <taxon>Gunneridae</taxon>
        <taxon>Pentapetalae</taxon>
        <taxon>asterids</taxon>
        <taxon>campanulids</taxon>
        <taxon>Asterales</taxon>
        <taxon>Asteraceae</taxon>
        <taxon>Cichorioideae</taxon>
        <taxon>Cichorieae</taxon>
        <taxon>Cichoriinae</taxon>
        <taxon>Cichorium</taxon>
    </lineage>
</organism>
<protein>
    <submittedName>
        <fullName evidence="1">Uncharacterized protein</fullName>
    </submittedName>
</protein>
<reference evidence="1 2" key="2">
    <citation type="journal article" date="2022" name="Mol. Ecol. Resour.">
        <title>The genomes of chicory, endive, great burdock and yacon provide insights into Asteraceae paleo-polyploidization history and plant inulin production.</title>
        <authorList>
            <person name="Fan W."/>
            <person name="Wang S."/>
            <person name="Wang H."/>
            <person name="Wang A."/>
            <person name="Jiang F."/>
            <person name="Liu H."/>
            <person name="Zhao H."/>
            <person name="Xu D."/>
            <person name="Zhang Y."/>
        </authorList>
    </citation>
    <scope>NUCLEOTIDE SEQUENCE [LARGE SCALE GENOMIC DNA]</scope>
    <source>
        <strain evidence="2">cv. Punajuju</strain>
        <tissue evidence="1">Leaves</tissue>
    </source>
</reference>
<name>A0ACB9G6L2_CICIN</name>
<proteinExistence type="predicted"/>
<comment type="caution">
    <text evidence="1">The sequence shown here is derived from an EMBL/GenBank/DDBJ whole genome shotgun (WGS) entry which is preliminary data.</text>
</comment>